<feature type="transmembrane region" description="Helical" evidence="1">
    <location>
        <begin position="43"/>
        <end position="63"/>
    </location>
</feature>
<keyword evidence="1" id="KW-1133">Transmembrane helix</keyword>
<dbReference type="Proteomes" id="UP000198211">
    <property type="component" value="Unassembled WGS sequence"/>
</dbReference>
<dbReference type="EMBL" id="NBNE01001889">
    <property type="protein sequence ID" value="OWZ12293.1"/>
    <property type="molecule type" value="Genomic_DNA"/>
</dbReference>
<feature type="transmembrane region" description="Helical" evidence="1">
    <location>
        <begin position="75"/>
        <end position="98"/>
    </location>
</feature>
<feature type="transmembrane region" description="Helical" evidence="1">
    <location>
        <begin position="118"/>
        <end position="137"/>
    </location>
</feature>
<dbReference type="OrthoDB" id="166900at2759"/>
<feature type="transmembrane region" description="Helical" evidence="1">
    <location>
        <begin position="12"/>
        <end position="31"/>
    </location>
</feature>
<protein>
    <submittedName>
        <fullName evidence="2">Uncharacterized protein</fullName>
    </submittedName>
</protein>
<evidence type="ECO:0000313" key="3">
    <source>
        <dbReference type="Proteomes" id="UP000198211"/>
    </source>
</evidence>
<keyword evidence="1" id="KW-0812">Transmembrane</keyword>
<accession>A0A225W3G0</accession>
<dbReference type="AlphaFoldDB" id="A0A225W3G0"/>
<name>A0A225W3G0_9STRA</name>
<keyword evidence="3" id="KW-1185">Reference proteome</keyword>
<keyword evidence="1" id="KW-0472">Membrane</keyword>
<evidence type="ECO:0000313" key="2">
    <source>
        <dbReference type="EMBL" id="OWZ12293.1"/>
    </source>
</evidence>
<evidence type="ECO:0000256" key="1">
    <source>
        <dbReference type="SAM" id="Phobius"/>
    </source>
</evidence>
<organism evidence="2 3">
    <name type="scientific">Phytophthora megakarya</name>
    <dbReference type="NCBI Taxonomy" id="4795"/>
    <lineage>
        <taxon>Eukaryota</taxon>
        <taxon>Sar</taxon>
        <taxon>Stramenopiles</taxon>
        <taxon>Oomycota</taxon>
        <taxon>Peronosporomycetes</taxon>
        <taxon>Peronosporales</taxon>
        <taxon>Peronosporaceae</taxon>
        <taxon>Phytophthora</taxon>
    </lineage>
</organism>
<gene>
    <name evidence="2" type="ORF">PHMEG_00014571</name>
</gene>
<proteinExistence type="predicted"/>
<reference evidence="3" key="1">
    <citation type="submission" date="2017-03" db="EMBL/GenBank/DDBJ databases">
        <title>Phytopthora megakarya and P. palmivora, two closely related causual agents of cacao black pod achieved similar genome size and gene model numbers by different mechanisms.</title>
        <authorList>
            <person name="Ali S."/>
            <person name="Shao J."/>
            <person name="Larry D.J."/>
            <person name="Kronmiller B."/>
            <person name="Shen D."/>
            <person name="Strem M.D."/>
            <person name="Melnick R.L."/>
            <person name="Guiltinan M.J."/>
            <person name="Tyler B.M."/>
            <person name="Meinhardt L.W."/>
            <person name="Bailey B.A."/>
        </authorList>
    </citation>
    <scope>NUCLEOTIDE SEQUENCE [LARGE SCALE GENOMIC DNA]</scope>
    <source>
        <strain evidence="3">zdho120</strain>
    </source>
</reference>
<comment type="caution">
    <text evidence="2">The sequence shown here is derived from an EMBL/GenBank/DDBJ whole genome shotgun (WGS) entry which is preliminary data.</text>
</comment>
<sequence length="271" mass="30681">MFYWKRRRERRVMLLLFVGALGTIVSIPFARDVDGFVETVNDISEACCVLTFLLQITIIGYDLNKKFKMRSIMYLTYVAEVLIVADLVSILISCAMLFDRGVMSESTGQDIQNVAENANLAFIFFFRFYYVGISRGWKSIWETRKVEVCCYLLFATHEMPFDLVSSASGLNWEFAQAIWHRVTLTLCLFITAHGKAKQQSTVVKSVYTNRSSVNSDKDLGRGLKQVSSRYLVDAKKSPGLDFVRKSIGRSGGRRSSGPQICVVAVKKLPEE</sequence>